<dbReference type="Proteomes" id="UP001501585">
    <property type="component" value="Unassembled WGS sequence"/>
</dbReference>
<dbReference type="Pfam" id="PF22564">
    <property type="entry name" value="HAAS"/>
    <property type="match status" value="1"/>
</dbReference>
<name>A0ABN2SAM1_9ACTN</name>
<organism evidence="3 4">
    <name type="scientific">Nocardiopsis rhodophaea</name>
    <dbReference type="NCBI Taxonomy" id="280238"/>
    <lineage>
        <taxon>Bacteria</taxon>
        <taxon>Bacillati</taxon>
        <taxon>Actinomycetota</taxon>
        <taxon>Actinomycetes</taxon>
        <taxon>Streptosporangiales</taxon>
        <taxon>Nocardiopsidaceae</taxon>
        <taxon>Nocardiopsis</taxon>
    </lineage>
</organism>
<protein>
    <recommendedName>
        <fullName evidence="5">Integral membrane protein</fullName>
    </recommendedName>
</protein>
<keyword evidence="2" id="KW-1133">Transmembrane helix</keyword>
<reference evidence="3 4" key="1">
    <citation type="journal article" date="2019" name="Int. J. Syst. Evol. Microbiol.">
        <title>The Global Catalogue of Microorganisms (GCM) 10K type strain sequencing project: providing services to taxonomists for standard genome sequencing and annotation.</title>
        <authorList>
            <consortium name="The Broad Institute Genomics Platform"/>
            <consortium name="The Broad Institute Genome Sequencing Center for Infectious Disease"/>
            <person name="Wu L."/>
            <person name="Ma J."/>
        </authorList>
    </citation>
    <scope>NUCLEOTIDE SEQUENCE [LARGE SCALE GENOMIC DNA]</scope>
    <source>
        <strain evidence="3 4">JCM 15313</strain>
    </source>
</reference>
<evidence type="ECO:0000313" key="3">
    <source>
        <dbReference type="EMBL" id="GAA1983021.1"/>
    </source>
</evidence>
<evidence type="ECO:0000313" key="4">
    <source>
        <dbReference type="Proteomes" id="UP001501585"/>
    </source>
</evidence>
<feature type="transmembrane region" description="Helical" evidence="2">
    <location>
        <begin position="209"/>
        <end position="226"/>
    </location>
</feature>
<evidence type="ECO:0000256" key="2">
    <source>
        <dbReference type="SAM" id="Phobius"/>
    </source>
</evidence>
<comment type="caution">
    <text evidence="3">The sequence shown here is derived from an EMBL/GenBank/DDBJ whole genome shotgun (WGS) entry which is preliminary data.</text>
</comment>
<keyword evidence="2" id="KW-0812">Transmembrane</keyword>
<accession>A0ABN2SAM1</accession>
<feature type="region of interest" description="Disordered" evidence="1">
    <location>
        <begin position="78"/>
        <end position="159"/>
    </location>
</feature>
<sequence length="273" mass="28623">MTEPERAEQLVLAYLARVGDAAYGRLPHRQRTRFVGDLRGRINAACAAADARSPERVRRILREFGDPEDVVRRACQRSAGAGGDEVDGAAPGGPADGGDAAESAPKEGGWAGSERPMPAHRVHRDPPPWRGGPDRSWLRGASSGRSGAGAGVSRDGGPGPIEAVRRFPAEALTIGIYLLSGLIGGIAVLWLLGAVLAVLSRVWSRADRWVAVVVPIAATVAGMALWRGEAPYVDQFIMASLADTGAIGLRVAAVACGVYLAVRLTRLTRLAGV</sequence>
<evidence type="ECO:0008006" key="5">
    <source>
        <dbReference type="Google" id="ProtNLM"/>
    </source>
</evidence>
<gene>
    <name evidence="3" type="ORF">GCM10009799_05280</name>
</gene>
<feature type="transmembrane region" description="Helical" evidence="2">
    <location>
        <begin position="238"/>
        <end position="262"/>
    </location>
</feature>
<evidence type="ECO:0000256" key="1">
    <source>
        <dbReference type="SAM" id="MobiDB-lite"/>
    </source>
</evidence>
<feature type="transmembrane region" description="Helical" evidence="2">
    <location>
        <begin position="174"/>
        <end position="197"/>
    </location>
</feature>
<dbReference type="EMBL" id="BAAAPC010000002">
    <property type="protein sequence ID" value="GAA1983021.1"/>
    <property type="molecule type" value="Genomic_DNA"/>
</dbReference>
<proteinExistence type="predicted"/>
<feature type="compositionally biased region" description="Basic and acidic residues" evidence="1">
    <location>
        <begin position="124"/>
        <end position="137"/>
    </location>
</feature>
<dbReference type="RefSeq" id="WP_344159926.1">
    <property type="nucleotide sequence ID" value="NZ_BAAAPC010000002.1"/>
</dbReference>
<keyword evidence="2" id="KW-0472">Membrane</keyword>
<feature type="compositionally biased region" description="Gly residues" evidence="1">
    <location>
        <begin position="146"/>
        <end position="159"/>
    </location>
</feature>
<keyword evidence="4" id="KW-1185">Reference proteome</keyword>